<evidence type="ECO:0000313" key="3">
    <source>
        <dbReference type="EMBL" id="CAF2091861.1"/>
    </source>
</evidence>
<evidence type="ECO:0000313" key="9">
    <source>
        <dbReference type="EMBL" id="CAF4148126.1"/>
    </source>
</evidence>
<dbReference type="EMBL" id="CAJNOW010021649">
    <property type="protein sequence ID" value="CAF1684994.1"/>
    <property type="molecule type" value="Genomic_DNA"/>
</dbReference>
<evidence type="ECO:0000313" key="7">
    <source>
        <dbReference type="EMBL" id="CAF3855331.1"/>
    </source>
</evidence>
<evidence type="ECO:0000313" key="1">
    <source>
        <dbReference type="EMBL" id="CAF1063502.1"/>
    </source>
</evidence>
<dbReference type="EMBL" id="CAJNRE010010959">
    <property type="protein sequence ID" value="CAF2097239.1"/>
    <property type="molecule type" value="Genomic_DNA"/>
</dbReference>
<dbReference type="Proteomes" id="UP000663824">
    <property type="component" value="Unassembled WGS sequence"/>
</dbReference>
<evidence type="ECO:0000313" key="11">
    <source>
        <dbReference type="Proteomes" id="UP000663866"/>
    </source>
</evidence>
<evidence type="ECO:0000313" key="4">
    <source>
        <dbReference type="EMBL" id="CAF2097239.1"/>
    </source>
</evidence>
<dbReference type="EMBL" id="CAJNOV010001487">
    <property type="protein sequence ID" value="CAF1063502.1"/>
    <property type="molecule type" value="Genomic_DNA"/>
</dbReference>
<protein>
    <submittedName>
        <fullName evidence="3">Uncharacterized protein</fullName>
    </submittedName>
</protein>
<dbReference type="Proteomes" id="UP000681967">
    <property type="component" value="Unassembled WGS sequence"/>
</dbReference>
<sequence>MVGTVQISRQYVNTCEKFWRDAPVQWDHKVVNNSRSLHTVADAKRYIDQMANIWKIRGRPGADEFINTLHLNAEYIGAAAQEYIDGKYQIGGQNGTATYIYVVISNESNQIVVTFTYHHLVESLTGNSVYTSYAKDITIDWLKWKACESLKGLLPYNVAPQIKWT</sequence>
<dbReference type="AlphaFoldDB" id="A0A816SRF1"/>
<accession>A0A816SRF1</accession>
<keyword evidence="11" id="KW-1185">Reference proteome</keyword>
<dbReference type="Proteomes" id="UP000663866">
    <property type="component" value="Unassembled WGS sequence"/>
</dbReference>
<dbReference type="Proteomes" id="UP000681720">
    <property type="component" value="Unassembled WGS sequence"/>
</dbReference>
<dbReference type="EMBL" id="CAJNRG010016100">
    <property type="protein sequence ID" value="CAF2191245.1"/>
    <property type="molecule type" value="Genomic_DNA"/>
</dbReference>
<evidence type="ECO:0000313" key="8">
    <source>
        <dbReference type="EMBL" id="CAF4026028.1"/>
    </source>
</evidence>
<dbReference type="OrthoDB" id="9993173at2759"/>
<dbReference type="EMBL" id="CAJOBG010002749">
    <property type="protein sequence ID" value="CAF4026028.1"/>
    <property type="molecule type" value="Genomic_DNA"/>
</dbReference>
<name>A0A816SRF1_9BILA</name>
<organism evidence="3 10">
    <name type="scientific">Rotaria magnacalcarata</name>
    <dbReference type="NCBI Taxonomy" id="392030"/>
    <lineage>
        <taxon>Eukaryota</taxon>
        <taxon>Metazoa</taxon>
        <taxon>Spiralia</taxon>
        <taxon>Gnathifera</taxon>
        <taxon>Rotifera</taxon>
        <taxon>Eurotatoria</taxon>
        <taxon>Bdelloidea</taxon>
        <taxon>Philodinida</taxon>
        <taxon>Philodinidae</taxon>
        <taxon>Rotaria</taxon>
    </lineage>
</organism>
<proteinExistence type="predicted"/>
<evidence type="ECO:0000313" key="2">
    <source>
        <dbReference type="EMBL" id="CAF1684994.1"/>
    </source>
</evidence>
<dbReference type="EMBL" id="CAJOBJ010000985">
    <property type="protein sequence ID" value="CAF3855331.1"/>
    <property type="molecule type" value="Genomic_DNA"/>
</dbReference>
<evidence type="ECO:0000313" key="5">
    <source>
        <dbReference type="EMBL" id="CAF2191245.1"/>
    </source>
</evidence>
<dbReference type="Proteomes" id="UP000663856">
    <property type="component" value="Unassembled WGS sequence"/>
</dbReference>
<dbReference type="Proteomes" id="UP000663887">
    <property type="component" value="Unassembled WGS sequence"/>
</dbReference>
<dbReference type="Proteomes" id="UP000663834">
    <property type="component" value="Unassembled WGS sequence"/>
</dbReference>
<dbReference type="EMBL" id="CAJOBF010004665">
    <property type="protein sequence ID" value="CAF4148126.1"/>
    <property type="molecule type" value="Genomic_DNA"/>
</dbReference>
<evidence type="ECO:0000313" key="6">
    <source>
        <dbReference type="EMBL" id="CAF3850368.1"/>
    </source>
</evidence>
<evidence type="ECO:0000313" key="10">
    <source>
        <dbReference type="Proteomes" id="UP000663856"/>
    </source>
</evidence>
<dbReference type="Proteomes" id="UP000663842">
    <property type="component" value="Unassembled WGS sequence"/>
</dbReference>
<gene>
    <name evidence="6" type="ORF">BYL167_LOCUS5824</name>
    <name evidence="1" type="ORF">CJN711_LOCUS5349</name>
    <name evidence="7" type="ORF">GIL414_LOCUS4192</name>
    <name evidence="2" type="ORF">KQP761_LOCUS38167</name>
    <name evidence="4" type="ORF">MBJ925_LOCUS21625</name>
    <name evidence="8" type="ORF">OVN521_LOCUS16492</name>
    <name evidence="9" type="ORF">UXM345_LOCUS24961</name>
    <name evidence="3" type="ORF">WKI299_LOCUS18287</name>
    <name evidence="5" type="ORF">XDN619_LOCUS32294</name>
</gene>
<reference evidence="3" key="1">
    <citation type="submission" date="2021-02" db="EMBL/GenBank/DDBJ databases">
        <authorList>
            <person name="Nowell W R."/>
        </authorList>
    </citation>
    <scope>NUCLEOTIDE SEQUENCE</scope>
</reference>
<dbReference type="EMBL" id="CAJOBH010001364">
    <property type="protein sequence ID" value="CAF3850368.1"/>
    <property type="molecule type" value="Genomic_DNA"/>
</dbReference>
<comment type="caution">
    <text evidence="3">The sequence shown here is derived from an EMBL/GenBank/DDBJ whole genome shotgun (WGS) entry which is preliminary data.</text>
</comment>
<dbReference type="Proteomes" id="UP000663855">
    <property type="component" value="Unassembled WGS sequence"/>
</dbReference>
<dbReference type="EMBL" id="CAJNRF010007494">
    <property type="protein sequence ID" value="CAF2091861.1"/>
    <property type="molecule type" value="Genomic_DNA"/>
</dbReference>